<proteinExistence type="predicted"/>
<accession>A0A6S7IW12</accession>
<reference evidence="1" key="1">
    <citation type="submission" date="2020-04" db="EMBL/GenBank/DDBJ databases">
        <authorList>
            <person name="Alioto T."/>
            <person name="Alioto T."/>
            <person name="Gomez Garrido J."/>
        </authorList>
    </citation>
    <scope>NUCLEOTIDE SEQUENCE</scope>
    <source>
        <strain evidence="1">A484AB</strain>
    </source>
</reference>
<evidence type="ECO:0000313" key="2">
    <source>
        <dbReference type="Proteomes" id="UP001152795"/>
    </source>
</evidence>
<evidence type="ECO:0000313" key="1">
    <source>
        <dbReference type="EMBL" id="CAB4009742.1"/>
    </source>
</evidence>
<name>A0A6S7IW12_PARCT</name>
<comment type="caution">
    <text evidence="1">The sequence shown here is derived from an EMBL/GenBank/DDBJ whole genome shotgun (WGS) entry which is preliminary data.</text>
</comment>
<dbReference type="Proteomes" id="UP001152795">
    <property type="component" value="Unassembled WGS sequence"/>
</dbReference>
<protein>
    <submittedName>
        <fullName evidence="1">Uncharacterized protein</fullName>
    </submittedName>
</protein>
<dbReference type="EMBL" id="CACRXK020006559">
    <property type="protein sequence ID" value="CAB4009742.1"/>
    <property type="molecule type" value="Genomic_DNA"/>
</dbReference>
<organism evidence="1 2">
    <name type="scientific">Paramuricea clavata</name>
    <name type="common">Red gorgonian</name>
    <name type="synonym">Violescent sea-whip</name>
    <dbReference type="NCBI Taxonomy" id="317549"/>
    <lineage>
        <taxon>Eukaryota</taxon>
        <taxon>Metazoa</taxon>
        <taxon>Cnidaria</taxon>
        <taxon>Anthozoa</taxon>
        <taxon>Octocorallia</taxon>
        <taxon>Malacalcyonacea</taxon>
        <taxon>Plexauridae</taxon>
        <taxon>Paramuricea</taxon>
    </lineage>
</organism>
<dbReference type="PANTHER" id="PTHR47018">
    <property type="entry name" value="CXC DOMAIN-CONTAINING PROTEIN-RELATED"/>
    <property type="match status" value="1"/>
</dbReference>
<dbReference type="AlphaFoldDB" id="A0A6S7IW12"/>
<sequence length="220" mass="24190">MLTGFESTDDVESSKLSPALVLAQLLAFNSAKNRKSTRVFCNNADHETPVAIYIAFLIHSKTRSKDLVNRLHSLGLCISYDRLSTLSTYLGNSVIDQFDKDGLHLKDKDDGTFRPSLDLQKDKLQSKLLKQLPTEYTSILPCVLKKKDIVTPTKTGASQEVSIALSFGFVTSVCGDWLSGSGWVHLLVLSKVATPGKANAMLTAFSNITFCRYLHQVTAC</sequence>
<keyword evidence="2" id="KW-1185">Reference proteome</keyword>
<gene>
    <name evidence="1" type="ORF">PACLA_8A083351</name>
</gene>